<dbReference type="EMBL" id="LSRX01001399">
    <property type="protein sequence ID" value="OLP80239.1"/>
    <property type="molecule type" value="Genomic_DNA"/>
</dbReference>
<accession>A0A1Q9CBD3</accession>
<evidence type="ECO:0000313" key="2">
    <source>
        <dbReference type="EMBL" id="OLP80239.1"/>
    </source>
</evidence>
<dbReference type="AlphaFoldDB" id="A0A1Q9CBD3"/>
<protein>
    <submittedName>
        <fullName evidence="2">Uncharacterized protein</fullName>
    </submittedName>
</protein>
<dbReference type="Proteomes" id="UP000186817">
    <property type="component" value="Unassembled WGS sequence"/>
</dbReference>
<keyword evidence="3" id="KW-1185">Reference proteome</keyword>
<proteinExistence type="predicted"/>
<feature type="compositionally biased region" description="Pro residues" evidence="1">
    <location>
        <begin position="170"/>
        <end position="180"/>
    </location>
</feature>
<name>A0A1Q9CBD3_SYMMI</name>
<reference evidence="2 3" key="1">
    <citation type="submission" date="2016-02" db="EMBL/GenBank/DDBJ databases">
        <title>Genome analysis of coral dinoflagellate symbionts highlights evolutionary adaptations to a symbiotic lifestyle.</title>
        <authorList>
            <person name="Aranda M."/>
            <person name="Li Y."/>
            <person name="Liew Y.J."/>
            <person name="Baumgarten S."/>
            <person name="Simakov O."/>
            <person name="Wilson M."/>
            <person name="Piel J."/>
            <person name="Ashoor H."/>
            <person name="Bougouffa S."/>
            <person name="Bajic V.B."/>
            <person name="Ryu T."/>
            <person name="Ravasi T."/>
            <person name="Bayer T."/>
            <person name="Micklem G."/>
            <person name="Kim H."/>
            <person name="Bhak J."/>
            <person name="Lajeunesse T.C."/>
            <person name="Voolstra C.R."/>
        </authorList>
    </citation>
    <scope>NUCLEOTIDE SEQUENCE [LARGE SCALE GENOMIC DNA]</scope>
    <source>
        <strain evidence="2 3">CCMP2467</strain>
    </source>
</reference>
<organism evidence="2 3">
    <name type="scientific">Symbiodinium microadriaticum</name>
    <name type="common">Dinoflagellate</name>
    <name type="synonym">Zooxanthella microadriatica</name>
    <dbReference type="NCBI Taxonomy" id="2951"/>
    <lineage>
        <taxon>Eukaryota</taxon>
        <taxon>Sar</taxon>
        <taxon>Alveolata</taxon>
        <taxon>Dinophyceae</taxon>
        <taxon>Suessiales</taxon>
        <taxon>Symbiodiniaceae</taxon>
        <taxon>Symbiodinium</taxon>
    </lineage>
</organism>
<gene>
    <name evidence="2" type="ORF">AK812_SmicGene39375</name>
</gene>
<feature type="region of interest" description="Disordered" evidence="1">
    <location>
        <begin position="139"/>
        <end position="184"/>
    </location>
</feature>
<comment type="caution">
    <text evidence="2">The sequence shown here is derived from an EMBL/GenBank/DDBJ whole genome shotgun (WGS) entry which is preliminary data.</text>
</comment>
<evidence type="ECO:0000256" key="1">
    <source>
        <dbReference type="SAM" id="MobiDB-lite"/>
    </source>
</evidence>
<evidence type="ECO:0000313" key="3">
    <source>
        <dbReference type="Proteomes" id="UP000186817"/>
    </source>
</evidence>
<dbReference type="OrthoDB" id="10442587at2759"/>
<sequence>MDCLVQAYLPNPGRTTTQRAMAVGSNATVTQEIGPHREDVPHCRVAFFECSQEDLCVAGLTSTPDDAPVAFTWYGAFLSMQDFVKNCARCESSVQLQTFGYGMVEIRGNDVTLISQNLNTMIADDVQYASQAAAEARASAQKSQAAQPKYQTHLPPGKGEAKGKGKGKPSEPPMPPPQRPPRGEAEWSWYNRGWSDREWDQWYSQWHGWQQRGWNWQLHAGFESNSVHVAIPPAGLCN</sequence>